<dbReference type="GO" id="GO:0016747">
    <property type="term" value="F:acyltransferase activity, transferring groups other than amino-acyl groups"/>
    <property type="evidence" value="ECO:0007669"/>
    <property type="project" value="InterPro"/>
</dbReference>
<name>A0A8J6NC93_9BACT</name>
<gene>
    <name evidence="4" type="ORF">H8E41_02135</name>
</gene>
<dbReference type="InterPro" id="IPR046433">
    <property type="entry name" value="ActCoA_hydro"/>
</dbReference>
<dbReference type="AlphaFoldDB" id="A0A8J6NC93"/>
<dbReference type="InterPro" id="IPR037171">
    <property type="entry name" value="NagB/RpiA_transferase-like"/>
</dbReference>
<dbReference type="InterPro" id="IPR038460">
    <property type="entry name" value="AcetylCoA_hyd_C_sf"/>
</dbReference>
<dbReference type="Gene3D" id="3.40.1080.10">
    <property type="entry name" value="Glutaconate Coenzyme A-transferase"/>
    <property type="match status" value="1"/>
</dbReference>
<dbReference type="SUPFAM" id="SSF100950">
    <property type="entry name" value="NagB/RpiA/CoA transferase-like"/>
    <property type="match status" value="2"/>
</dbReference>
<dbReference type="CDD" id="cd04301">
    <property type="entry name" value="NAT_SF"/>
    <property type="match status" value="1"/>
</dbReference>
<dbReference type="Gene3D" id="3.40.630.30">
    <property type="match status" value="1"/>
</dbReference>
<evidence type="ECO:0000313" key="4">
    <source>
        <dbReference type="EMBL" id="MBC8316675.1"/>
    </source>
</evidence>
<dbReference type="PANTHER" id="PTHR21432">
    <property type="entry name" value="ACETYL-COA HYDROLASE-RELATED"/>
    <property type="match status" value="1"/>
</dbReference>
<dbReference type="Proteomes" id="UP000614424">
    <property type="component" value="Unassembled WGS sequence"/>
</dbReference>
<dbReference type="SUPFAM" id="SSF55729">
    <property type="entry name" value="Acyl-CoA N-acyltransferases (Nat)"/>
    <property type="match status" value="1"/>
</dbReference>
<dbReference type="InterPro" id="IPR026888">
    <property type="entry name" value="AcetylCoA_hyd_C"/>
</dbReference>
<reference evidence="4 5" key="1">
    <citation type="submission" date="2020-08" db="EMBL/GenBank/DDBJ databases">
        <title>Bridging the membrane lipid divide: bacteria of the FCB group superphylum have the potential to synthesize archaeal ether lipids.</title>
        <authorList>
            <person name="Villanueva L."/>
            <person name="Von Meijenfeldt F.A.B."/>
            <person name="Westbye A.B."/>
            <person name="Yadav S."/>
            <person name="Hopmans E.C."/>
            <person name="Dutilh B.E."/>
            <person name="Sinninghe Damste J.S."/>
        </authorList>
    </citation>
    <scope>NUCLEOTIDE SEQUENCE [LARGE SCALE GENOMIC DNA]</scope>
    <source>
        <strain evidence="4">NIOZ-UU47</strain>
    </source>
</reference>
<dbReference type="Pfam" id="PF02550">
    <property type="entry name" value="AcetylCoA_hydro"/>
    <property type="match status" value="1"/>
</dbReference>
<dbReference type="PROSITE" id="PS51186">
    <property type="entry name" value="GNAT"/>
    <property type="match status" value="1"/>
</dbReference>
<accession>A0A8J6NC93</accession>
<dbReference type="Gene3D" id="3.30.750.70">
    <property type="entry name" value="4-hydroxybutyrate coenzyme like domains"/>
    <property type="match status" value="1"/>
</dbReference>
<feature type="domain" description="N-acetyltransferase" evidence="3">
    <location>
        <begin position="470"/>
        <end position="624"/>
    </location>
</feature>
<dbReference type="InterPro" id="IPR003702">
    <property type="entry name" value="ActCoA_hydro_N"/>
</dbReference>
<dbReference type="Pfam" id="PF13336">
    <property type="entry name" value="AcetylCoA_hyd_C"/>
    <property type="match status" value="1"/>
</dbReference>
<dbReference type="InterPro" id="IPR016181">
    <property type="entry name" value="Acyl_CoA_acyltransferase"/>
</dbReference>
<comment type="similarity">
    <text evidence="1">Belongs to the acetyl-CoA hydrolase/transferase family.</text>
</comment>
<evidence type="ECO:0000259" key="3">
    <source>
        <dbReference type="PROSITE" id="PS51186"/>
    </source>
</evidence>
<protein>
    <submittedName>
        <fullName evidence="4">GNAT family N-acetyltransferase</fullName>
    </submittedName>
</protein>
<dbReference type="Gene3D" id="3.40.1080.20">
    <property type="entry name" value="Acetyl-CoA hydrolase/transferase C-terminal domain"/>
    <property type="match status" value="1"/>
</dbReference>
<dbReference type="EMBL" id="JACNJZ010000046">
    <property type="protein sequence ID" value="MBC8316675.1"/>
    <property type="molecule type" value="Genomic_DNA"/>
</dbReference>
<organism evidence="4 5">
    <name type="scientific">Candidatus Desulfobia pelagia</name>
    <dbReference type="NCBI Taxonomy" id="2841692"/>
    <lineage>
        <taxon>Bacteria</taxon>
        <taxon>Pseudomonadati</taxon>
        <taxon>Thermodesulfobacteriota</taxon>
        <taxon>Desulfobulbia</taxon>
        <taxon>Desulfobulbales</taxon>
        <taxon>Desulfobulbaceae</taxon>
        <taxon>Candidatus Desulfobia</taxon>
    </lineage>
</organism>
<evidence type="ECO:0000313" key="5">
    <source>
        <dbReference type="Proteomes" id="UP000614424"/>
    </source>
</evidence>
<evidence type="ECO:0000256" key="1">
    <source>
        <dbReference type="ARBA" id="ARBA00009632"/>
    </source>
</evidence>
<comment type="caution">
    <text evidence="4">The sequence shown here is derived from an EMBL/GenBank/DDBJ whole genome shotgun (WGS) entry which is preliminary data.</text>
</comment>
<sequence>MNVKKSSFDVGWQQKYKDLITTADKAVERIKPGHRVFVGTACAEPVELIDALTKRAGELSDVEIVQLLTKGDAPYIDKKFSHSFSINSFFIGSTIRDAIQQGLGDYTPISLSDIPRIFSSGQLPIDAALIQVTPPDSRGKVSLGVSVDIIKSAIENASLVIALINPSMPRTFGDCYLDIYDLDFLIPVDRPILEVKLEEPSPEARSIGEYISALVDDRSTIEFGIGEIPHSLICFLKSKKDLGIHTEMLTDSVIDLIESGAVTGLRKTLDRGKIVTSFCMGTQRLYDYIDNNPLFSFRPTEYVNDTYIIGRQHQMVAINTALEIDLTGQVCADSLGAKFYSGIGGQVDFNRGAARSHRGKAIIAIESTAQNGTISRIVSRLTSGAGVVTTRGDVHYVATEHGVAYLHGKSIQERALALISIAHPDFREQLFKEALDAKYIREDFADIKGRFILDSQEMKTSMLLDDGTLIHFRPIHLTDESKMKDILYALSQETLYYRFMTHCHHLGHEQVRNFVYIDHRKDVAMVGTLPAAHGEEIIAIGRYYLDSKTNRAEVAFIIRDEWQGHGIGSFLFKHLITIAKRNGISGFTAEVLRNNKKMQSVLLKSGFEVKSYLEEGVYSFQIDF</sequence>
<dbReference type="PANTHER" id="PTHR21432:SF20">
    <property type="entry name" value="ACETYL-COA HYDROLASE"/>
    <property type="match status" value="1"/>
</dbReference>
<keyword evidence="2" id="KW-0808">Transferase</keyword>
<dbReference type="GO" id="GO:0006083">
    <property type="term" value="P:acetate metabolic process"/>
    <property type="evidence" value="ECO:0007669"/>
    <property type="project" value="InterPro"/>
</dbReference>
<evidence type="ECO:0000256" key="2">
    <source>
        <dbReference type="ARBA" id="ARBA00022679"/>
    </source>
</evidence>
<dbReference type="InterPro" id="IPR000182">
    <property type="entry name" value="GNAT_dom"/>
</dbReference>
<proteinExistence type="inferred from homology"/>
<dbReference type="Pfam" id="PF00583">
    <property type="entry name" value="Acetyltransf_1"/>
    <property type="match status" value="1"/>
</dbReference>
<dbReference type="GO" id="GO:0008775">
    <property type="term" value="F:acetate CoA-transferase activity"/>
    <property type="evidence" value="ECO:0007669"/>
    <property type="project" value="InterPro"/>
</dbReference>